<feature type="compositionally biased region" description="Polar residues" evidence="1">
    <location>
        <begin position="12"/>
        <end position="24"/>
    </location>
</feature>
<protein>
    <submittedName>
        <fullName evidence="3">Bifunctional DNA primase/polymerase</fullName>
    </submittedName>
</protein>
<organism evidence="3 4">
    <name type="scientific">Mycolicibacterium porcinum</name>
    <dbReference type="NCBI Taxonomy" id="39693"/>
    <lineage>
        <taxon>Bacteria</taxon>
        <taxon>Bacillati</taxon>
        <taxon>Actinomycetota</taxon>
        <taxon>Actinomycetes</taxon>
        <taxon>Mycobacteriales</taxon>
        <taxon>Mycobacteriaceae</taxon>
        <taxon>Mycolicibacterium</taxon>
    </lineage>
</organism>
<evidence type="ECO:0000259" key="2">
    <source>
        <dbReference type="Pfam" id="PF09250"/>
    </source>
</evidence>
<dbReference type="EMBL" id="JBDLOU010000013">
    <property type="protein sequence ID" value="MEX3738270.1"/>
    <property type="molecule type" value="Genomic_DNA"/>
</dbReference>
<gene>
    <name evidence="3" type="ORF">ABFW12_08475</name>
</gene>
<feature type="region of interest" description="Disordered" evidence="1">
    <location>
        <begin position="1"/>
        <end position="24"/>
    </location>
</feature>
<dbReference type="InterPro" id="IPR015330">
    <property type="entry name" value="DNA_primase/pol_bifunc_N"/>
</dbReference>
<proteinExistence type="predicted"/>
<dbReference type="Gene3D" id="3.40.50.300">
    <property type="entry name" value="P-loop containing nucleotide triphosphate hydrolases"/>
    <property type="match status" value="1"/>
</dbReference>
<evidence type="ECO:0000256" key="1">
    <source>
        <dbReference type="SAM" id="MobiDB-lite"/>
    </source>
</evidence>
<keyword evidence="4" id="KW-1185">Reference proteome</keyword>
<dbReference type="Proteomes" id="UP001558474">
    <property type="component" value="Unassembled WGS sequence"/>
</dbReference>
<evidence type="ECO:0000313" key="3">
    <source>
        <dbReference type="EMBL" id="MEX3738270.1"/>
    </source>
</evidence>
<dbReference type="RefSeq" id="WP_368572770.1">
    <property type="nucleotide sequence ID" value="NZ_JBDLOU010000013.1"/>
</dbReference>
<dbReference type="InterPro" id="IPR027417">
    <property type="entry name" value="P-loop_NTPase"/>
</dbReference>
<sequence length="727" mass="80321">MAQIIPDPSAGVRTTNGNAPQSLSVSAWTQQADNNALNGWLGPMPIGKEHKGRYKLPWQTGLHGYGGTDADPEIWEQLAAQAVQRSNGDSPGILALGERLPAGVLGIDVDAYDGKNGKATLEDWERRWGPLPPTYTITARCDGVSGIRLYRVPEDYYPKEIPNSGVEFLDRHHRYIVAPPSWHHTGKRYALTFPSGKRSKSGVLPPVDAIPYLPDSYVSGLPALATRAGEGDATSSEVAEFAARYNDGPQPDAVQWVIDFTINAADADGTRNPMRDALCKAAREAKGRRYGWDNAVEQIRIAAMQAYESRGGRLDADEFDRLVAYAVGEVRDTDEHQLYDAWQDPDFTADDDLFASEVDPERRIEQLVAKELEKQEVRRRVAARTAQALLDTCRDQAFDGVAFLESGINADPLWGAGQQALMAPGQGSMVFGTDGAGKSTIMQQLTLTRMGLGNDEVLGFPVVQSDQPILYLALDRPEQIRRSIARMVDLTDPAVRDRLKRKLIVWRGALPFHCDLDPKAFADWAMQIGGDDLGLVVADSVKDMVSSCTEDSAGMGFNDTVQHITTRGVEFACCHHNRKPNATNARPRKLADVYGSRWLTAGLGSVLNIWKLDDQRRELTQLKTPYGNPVDPVEYTDDYTRGVFNTTGNWTDALVSALVSAGERGLTDAEAVAGAFNVTPKDDTFHAYRKRITRLLRRWTEEPGTAYERAETLRNGKEYKVWRIKNS</sequence>
<dbReference type="Pfam" id="PF13481">
    <property type="entry name" value="AAA_25"/>
    <property type="match status" value="1"/>
</dbReference>
<evidence type="ECO:0000313" key="4">
    <source>
        <dbReference type="Proteomes" id="UP001558474"/>
    </source>
</evidence>
<dbReference type="Pfam" id="PF09250">
    <property type="entry name" value="Prim-Pol"/>
    <property type="match status" value="1"/>
</dbReference>
<dbReference type="SUPFAM" id="SSF52540">
    <property type="entry name" value="P-loop containing nucleoside triphosphate hydrolases"/>
    <property type="match status" value="1"/>
</dbReference>
<reference evidence="3 4" key="1">
    <citation type="submission" date="2024-04" db="EMBL/GenBank/DDBJ databases">
        <title>Genomic Markers of Mycobacteria.</title>
        <authorList>
            <person name="Soliman M.S."/>
            <person name="Elkholy A."/>
            <person name="Soliman N.S."/>
            <person name="Abbas A."/>
            <person name="Khayrat S."/>
            <person name="Shawky S."/>
        </authorList>
    </citation>
    <scope>NUCLEOTIDE SEQUENCE [LARGE SCALE GENOMIC DNA]</scope>
    <source>
        <strain evidence="3 4">Egy-CU-AM5</strain>
    </source>
</reference>
<accession>A0ABV3VA25</accession>
<comment type="caution">
    <text evidence="3">The sequence shown here is derived from an EMBL/GenBank/DDBJ whole genome shotgun (WGS) entry which is preliminary data.</text>
</comment>
<feature type="domain" description="DNA primase/polymerase bifunctional N-terminal" evidence="2">
    <location>
        <begin position="63"/>
        <end position="192"/>
    </location>
</feature>
<name>A0ABV3VA25_9MYCO</name>